<dbReference type="EMBL" id="JACRSR010000001">
    <property type="protein sequence ID" value="MBC8530955.1"/>
    <property type="molecule type" value="Genomic_DNA"/>
</dbReference>
<dbReference type="Pfam" id="PF00497">
    <property type="entry name" value="SBP_bac_3"/>
    <property type="match status" value="1"/>
</dbReference>
<evidence type="ECO:0000259" key="7">
    <source>
        <dbReference type="SMART" id="SM00062"/>
    </source>
</evidence>
<dbReference type="InterPro" id="IPR001638">
    <property type="entry name" value="Solute-binding_3/MltF_N"/>
</dbReference>
<evidence type="ECO:0000259" key="8">
    <source>
        <dbReference type="SMART" id="SM00079"/>
    </source>
</evidence>
<evidence type="ECO:0000256" key="3">
    <source>
        <dbReference type="ARBA" id="ARBA00022729"/>
    </source>
</evidence>
<keyword evidence="3 6" id="KW-0732">Signal</keyword>
<organism evidence="9 10">
    <name type="scientific">Gehongia tenuis</name>
    <dbReference type="NCBI Taxonomy" id="2763655"/>
    <lineage>
        <taxon>Bacteria</taxon>
        <taxon>Bacillati</taxon>
        <taxon>Bacillota</taxon>
        <taxon>Clostridia</taxon>
        <taxon>Christensenellales</taxon>
        <taxon>Christensenellaceae</taxon>
        <taxon>Gehongia</taxon>
    </lineage>
</organism>
<dbReference type="SMART" id="SM00079">
    <property type="entry name" value="PBPe"/>
    <property type="match status" value="1"/>
</dbReference>
<dbReference type="GO" id="GO:0016020">
    <property type="term" value="C:membrane"/>
    <property type="evidence" value="ECO:0007669"/>
    <property type="project" value="InterPro"/>
</dbReference>
<feature type="chain" id="PRO_5039268254" evidence="6">
    <location>
        <begin position="26"/>
        <end position="290"/>
    </location>
</feature>
<dbReference type="PROSITE" id="PS51257">
    <property type="entry name" value="PROKAR_LIPOPROTEIN"/>
    <property type="match status" value="1"/>
</dbReference>
<protein>
    <submittedName>
        <fullName evidence="9">Amino acid ABC transporter substrate-binding protein</fullName>
    </submittedName>
</protein>
<evidence type="ECO:0000256" key="4">
    <source>
        <dbReference type="RuleBase" id="RU003744"/>
    </source>
</evidence>
<dbReference type="PANTHER" id="PTHR35936:SF34">
    <property type="entry name" value="ABC TRANSPORTER EXTRACELLULAR-BINDING PROTEIN YCKB-RELATED"/>
    <property type="match status" value="1"/>
</dbReference>
<evidence type="ECO:0000256" key="6">
    <source>
        <dbReference type="SAM" id="SignalP"/>
    </source>
</evidence>
<dbReference type="PROSITE" id="PS01039">
    <property type="entry name" value="SBP_BACTERIAL_3"/>
    <property type="match status" value="1"/>
</dbReference>
<comment type="subcellular location">
    <subcellularLocation>
        <location evidence="1">Cell envelope</location>
    </subcellularLocation>
</comment>
<feature type="region of interest" description="Disordered" evidence="5">
    <location>
        <begin position="28"/>
        <end position="52"/>
    </location>
</feature>
<dbReference type="Proteomes" id="UP000623172">
    <property type="component" value="Unassembled WGS sequence"/>
</dbReference>
<evidence type="ECO:0000313" key="9">
    <source>
        <dbReference type="EMBL" id="MBC8530955.1"/>
    </source>
</evidence>
<dbReference type="PANTHER" id="PTHR35936">
    <property type="entry name" value="MEMBRANE-BOUND LYTIC MUREIN TRANSGLYCOSYLASE F"/>
    <property type="match status" value="1"/>
</dbReference>
<dbReference type="SUPFAM" id="SSF53850">
    <property type="entry name" value="Periplasmic binding protein-like II"/>
    <property type="match status" value="1"/>
</dbReference>
<dbReference type="InterPro" id="IPR001320">
    <property type="entry name" value="Iontro_rcpt_C"/>
</dbReference>
<dbReference type="GO" id="GO:0030313">
    <property type="term" value="C:cell envelope"/>
    <property type="evidence" value="ECO:0007669"/>
    <property type="project" value="UniProtKB-SubCell"/>
</dbReference>
<dbReference type="SMART" id="SM00062">
    <property type="entry name" value="PBPb"/>
    <property type="match status" value="1"/>
</dbReference>
<evidence type="ECO:0000256" key="1">
    <source>
        <dbReference type="ARBA" id="ARBA00004196"/>
    </source>
</evidence>
<feature type="compositionally biased region" description="Low complexity" evidence="5">
    <location>
        <begin position="28"/>
        <end position="47"/>
    </location>
</feature>
<feature type="domain" description="Ionotropic glutamate receptor C-terminal" evidence="8">
    <location>
        <begin position="63"/>
        <end position="285"/>
    </location>
</feature>
<dbReference type="Gene3D" id="3.40.190.10">
    <property type="entry name" value="Periplasmic binding protein-like II"/>
    <property type="match status" value="2"/>
</dbReference>
<proteinExistence type="inferred from homology"/>
<sequence length="290" mass="31329">MKKIVSLAAVLVLAMALLLSGCGNNGEEATPSAAAEATPKTSEAAPADAKADTSLEDVKSAGKLVLGLDDAFPPMGFRDDSNEIVGFDIDLAKEVASRMGVELEVKPIVWDSMLQEVESGKIDVVWNGLSVTEERQEKLNLSKPYMKNTQVIVVQEGSDIKTKADLAGKVVGVQDNSSANQAIEKDEGVKDSFKELRGFETNDLALLDLASGRLDAVVVDVIVAGYYQTQKPDTYVILEENFGEEDFVIGFKKGSDALTAEVQKQLDAMIEDGTFKTISEKWFDRDVSVK</sequence>
<evidence type="ECO:0000313" key="10">
    <source>
        <dbReference type="Proteomes" id="UP000623172"/>
    </source>
</evidence>
<dbReference type="GO" id="GO:0015276">
    <property type="term" value="F:ligand-gated monoatomic ion channel activity"/>
    <property type="evidence" value="ECO:0007669"/>
    <property type="project" value="InterPro"/>
</dbReference>
<comment type="similarity">
    <text evidence="2 4">Belongs to the bacterial solute-binding protein 3 family.</text>
</comment>
<dbReference type="InterPro" id="IPR018313">
    <property type="entry name" value="SBP_3_CS"/>
</dbReference>
<comment type="caution">
    <text evidence="9">The sequence shown here is derived from an EMBL/GenBank/DDBJ whole genome shotgun (WGS) entry which is preliminary data.</text>
</comment>
<keyword evidence="10" id="KW-1185">Reference proteome</keyword>
<evidence type="ECO:0000256" key="2">
    <source>
        <dbReference type="ARBA" id="ARBA00010333"/>
    </source>
</evidence>
<feature type="signal peptide" evidence="6">
    <location>
        <begin position="1"/>
        <end position="25"/>
    </location>
</feature>
<reference evidence="9" key="1">
    <citation type="submission" date="2020-08" db="EMBL/GenBank/DDBJ databases">
        <title>Genome public.</title>
        <authorList>
            <person name="Liu C."/>
            <person name="Sun Q."/>
        </authorList>
    </citation>
    <scope>NUCLEOTIDE SEQUENCE</scope>
    <source>
        <strain evidence="9">NSJ-53</strain>
    </source>
</reference>
<gene>
    <name evidence="9" type="ORF">H8696_03745</name>
</gene>
<dbReference type="RefSeq" id="WP_249315023.1">
    <property type="nucleotide sequence ID" value="NZ_JACRSR010000001.1"/>
</dbReference>
<feature type="domain" description="Solute-binding protein family 3/N-terminal" evidence="7">
    <location>
        <begin position="63"/>
        <end position="286"/>
    </location>
</feature>
<dbReference type="AlphaFoldDB" id="A0A926D5W3"/>
<accession>A0A926D5W3</accession>
<evidence type="ECO:0000256" key="5">
    <source>
        <dbReference type="SAM" id="MobiDB-lite"/>
    </source>
</evidence>
<dbReference type="CDD" id="cd00996">
    <property type="entry name" value="PBP2_AatB_like"/>
    <property type="match status" value="1"/>
</dbReference>
<name>A0A926D5W3_9FIRM</name>